<feature type="domain" description="Major facilitator superfamily (MFS) profile" evidence="7">
    <location>
        <begin position="15"/>
        <end position="418"/>
    </location>
</feature>
<evidence type="ECO:0000256" key="4">
    <source>
        <dbReference type="ARBA" id="ARBA00022989"/>
    </source>
</evidence>
<dbReference type="GO" id="GO:0022857">
    <property type="term" value="F:transmembrane transporter activity"/>
    <property type="evidence" value="ECO:0007669"/>
    <property type="project" value="InterPro"/>
</dbReference>
<accession>A0A1I0WKU0</accession>
<dbReference type="RefSeq" id="WP_090031059.1">
    <property type="nucleotide sequence ID" value="NZ_BONM01000002.1"/>
</dbReference>
<evidence type="ECO:0000313" key="9">
    <source>
        <dbReference type="Proteomes" id="UP000199012"/>
    </source>
</evidence>
<dbReference type="STRING" id="988821.SAMN05421867_10366"/>
<name>A0A1I0WKU0_9CELL</name>
<dbReference type="InterPro" id="IPR036259">
    <property type="entry name" value="MFS_trans_sf"/>
</dbReference>
<dbReference type="Proteomes" id="UP000199012">
    <property type="component" value="Unassembled WGS sequence"/>
</dbReference>
<evidence type="ECO:0000256" key="3">
    <source>
        <dbReference type="ARBA" id="ARBA00022692"/>
    </source>
</evidence>
<feature type="transmembrane region" description="Helical" evidence="6">
    <location>
        <begin position="115"/>
        <end position="134"/>
    </location>
</feature>
<feature type="transmembrane region" description="Helical" evidence="6">
    <location>
        <begin position="173"/>
        <end position="192"/>
    </location>
</feature>
<dbReference type="InterPro" id="IPR020846">
    <property type="entry name" value="MFS_dom"/>
</dbReference>
<dbReference type="CDD" id="cd06174">
    <property type="entry name" value="MFS"/>
    <property type="match status" value="1"/>
</dbReference>
<feature type="transmembrane region" description="Helical" evidence="6">
    <location>
        <begin position="391"/>
        <end position="411"/>
    </location>
</feature>
<dbReference type="GO" id="GO:0005886">
    <property type="term" value="C:plasma membrane"/>
    <property type="evidence" value="ECO:0007669"/>
    <property type="project" value="UniProtKB-SubCell"/>
</dbReference>
<dbReference type="EMBL" id="FOKA01000003">
    <property type="protein sequence ID" value="SFA89241.1"/>
    <property type="molecule type" value="Genomic_DNA"/>
</dbReference>
<keyword evidence="2" id="KW-1003">Cell membrane</keyword>
<evidence type="ECO:0000256" key="1">
    <source>
        <dbReference type="ARBA" id="ARBA00004651"/>
    </source>
</evidence>
<comment type="subcellular location">
    <subcellularLocation>
        <location evidence="1">Cell membrane</location>
        <topology evidence="1">Multi-pass membrane protein</topology>
    </subcellularLocation>
</comment>
<keyword evidence="9" id="KW-1185">Reference proteome</keyword>
<feature type="transmembrane region" description="Helical" evidence="6">
    <location>
        <begin position="317"/>
        <end position="341"/>
    </location>
</feature>
<dbReference type="Gene3D" id="1.20.1250.20">
    <property type="entry name" value="MFS general substrate transporter like domains"/>
    <property type="match status" value="2"/>
</dbReference>
<gene>
    <name evidence="8" type="ORF">SAMN05421867_10366</name>
</gene>
<evidence type="ECO:0000313" key="8">
    <source>
        <dbReference type="EMBL" id="SFA89241.1"/>
    </source>
</evidence>
<feature type="transmembrane region" description="Helical" evidence="6">
    <location>
        <begin position="292"/>
        <end position="311"/>
    </location>
</feature>
<sequence length="440" mass="45177">MTTPAGAARAVPGQAWLVWGVGLLVYGLAVTSRTSLSAAGIEASDRFGVSAGTLSLFAVLQLAVYGALQVPVGVLLDRFGTRRVLLVGVVTMAVGQVVLATATAVPAAIAARALVGAGDATVFVAVLRLVVAWFPVHRTALMVQVTGIVGQLGQVVSVVPLRAVLDEAGWEPAFLGLGAALALGALLVALAVREGPRSVAAAAATDPGGHVRGRLAAAWSHPGTRLGLWTHAVAPFPAHTFALLWGFPYLTAGEGLTDGAAQGLLVLFVLAGIVAGLLIGRFTGRHPLRRSWAVLAVVAVQAAAWTTVLLRPGPAPSWLLVVLVLALASGGPGSLVGLDYARSFNPPERISSAQGIVNSGGFVSALVALALVGVALDLQGAGTPDTYTLDAFRWAMAVQYPMWAVGVVALLRARRRTRALLAEQGTVVPPLRQALRRGRG</sequence>
<evidence type="ECO:0000259" key="7">
    <source>
        <dbReference type="PROSITE" id="PS50850"/>
    </source>
</evidence>
<feature type="transmembrane region" description="Helical" evidence="6">
    <location>
        <begin position="7"/>
        <end position="29"/>
    </location>
</feature>
<keyword evidence="4 6" id="KW-1133">Transmembrane helix</keyword>
<reference evidence="8 9" key="1">
    <citation type="submission" date="2016-10" db="EMBL/GenBank/DDBJ databases">
        <authorList>
            <person name="de Groot N.N."/>
        </authorList>
    </citation>
    <scope>NUCLEOTIDE SEQUENCE [LARGE SCALE GENOMIC DNA]</scope>
    <source>
        <strain evidence="8 9">CGMCC 4.6945</strain>
    </source>
</reference>
<proteinExistence type="predicted"/>
<dbReference type="OrthoDB" id="4332123at2"/>
<feature type="transmembrane region" description="Helical" evidence="6">
    <location>
        <begin position="49"/>
        <end position="72"/>
    </location>
</feature>
<dbReference type="PANTHER" id="PTHR43124">
    <property type="entry name" value="PURINE EFFLUX PUMP PBUE"/>
    <property type="match status" value="1"/>
</dbReference>
<evidence type="ECO:0000256" key="6">
    <source>
        <dbReference type="SAM" id="Phobius"/>
    </source>
</evidence>
<feature type="transmembrane region" description="Helical" evidence="6">
    <location>
        <begin position="226"/>
        <end position="247"/>
    </location>
</feature>
<evidence type="ECO:0000256" key="2">
    <source>
        <dbReference type="ARBA" id="ARBA00022475"/>
    </source>
</evidence>
<evidence type="ECO:0000256" key="5">
    <source>
        <dbReference type="ARBA" id="ARBA00023136"/>
    </source>
</evidence>
<dbReference type="AlphaFoldDB" id="A0A1I0WKU0"/>
<dbReference type="PROSITE" id="PS50850">
    <property type="entry name" value="MFS"/>
    <property type="match status" value="1"/>
</dbReference>
<feature type="transmembrane region" description="Helical" evidence="6">
    <location>
        <begin position="259"/>
        <end position="280"/>
    </location>
</feature>
<dbReference type="InterPro" id="IPR050189">
    <property type="entry name" value="MFS_Efflux_Transporters"/>
</dbReference>
<feature type="transmembrane region" description="Helical" evidence="6">
    <location>
        <begin position="84"/>
        <end position="109"/>
    </location>
</feature>
<dbReference type="PANTHER" id="PTHR43124:SF3">
    <property type="entry name" value="CHLORAMPHENICOL EFFLUX PUMP RV0191"/>
    <property type="match status" value="1"/>
</dbReference>
<dbReference type="SUPFAM" id="SSF103473">
    <property type="entry name" value="MFS general substrate transporter"/>
    <property type="match status" value="1"/>
</dbReference>
<keyword evidence="5 6" id="KW-0472">Membrane</keyword>
<protein>
    <submittedName>
        <fullName evidence="8">Sugar phosphate permease</fullName>
    </submittedName>
</protein>
<organism evidence="8 9">
    <name type="scientific">Cellulomonas marina</name>
    <dbReference type="NCBI Taxonomy" id="988821"/>
    <lineage>
        <taxon>Bacteria</taxon>
        <taxon>Bacillati</taxon>
        <taxon>Actinomycetota</taxon>
        <taxon>Actinomycetes</taxon>
        <taxon>Micrococcales</taxon>
        <taxon>Cellulomonadaceae</taxon>
        <taxon>Cellulomonas</taxon>
    </lineage>
</organism>
<feature type="transmembrane region" description="Helical" evidence="6">
    <location>
        <begin position="353"/>
        <end position="376"/>
    </location>
</feature>
<dbReference type="Pfam" id="PF07690">
    <property type="entry name" value="MFS_1"/>
    <property type="match status" value="1"/>
</dbReference>
<dbReference type="InterPro" id="IPR011701">
    <property type="entry name" value="MFS"/>
</dbReference>
<keyword evidence="3 6" id="KW-0812">Transmembrane</keyword>